<dbReference type="OrthoDB" id="3554974at2759"/>
<dbReference type="PROSITE" id="PS50088">
    <property type="entry name" value="ANK_REPEAT"/>
    <property type="match status" value="8"/>
</dbReference>
<evidence type="ECO:0000313" key="7">
    <source>
        <dbReference type="Proteomes" id="UP000027238"/>
    </source>
</evidence>
<dbReference type="SMART" id="SM00248">
    <property type="entry name" value="ANK"/>
    <property type="match status" value="13"/>
</dbReference>
<gene>
    <name evidence="6" type="ORF">CSUB01_05362</name>
</gene>
<dbReference type="Gene3D" id="1.25.40.20">
    <property type="entry name" value="Ankyrin repeat-containing domain"/>
    <property type="match status" value="4"/>
</dbReference>
<dbReference type="eggNOG" id="KOG4177">
    <property type="taxonomic scope" value="Eukaryota"/>
</dbReference>
<dbReference type="InterPro" id="IPR002110">
    <property type="entry name" value="Ankyrin_rpt"/>
</dbReference>
<dbReference type="InterPro" id="IPR025676">
    <property type="entry name" value="Clr5_dom"/>
</dbReference>
<dbReference type="SUPFAM" id="SSF48403">
    <property type="entry name" value="Ankyrin repeat"/>
    <property type="match status" value="2"/>
</dbReference>
<dbReference type="PROSITE" id="PS50297">
    <property type="entry name" value="ANK_REP_REGION"/>
    <property type="match status" value="5"/>
</dbReference>
<feature type="region of interest" description="Disordered" evidence="4">
    <location>
        <begin position="468"/>
        <end position="501"/>
    </location>
</feature>
<evidence type="ECO:0000256" key="2">
    <source>
        <dbReference type="ARBA" id="ARBA00023043"/>
    </source>
</evidence>
<accession>A0A066XTY2</accession>
<evidence type="ECO:0000313" key="6">
    <source>
        <dbReference type="EMBL" id="KDN69445.1"/>
    </source>
</evidence>
<dbReference type="Pfam" id="PF00023">
    <property type="entry name" value="Ank"/>
    <property type="match status" value="1"/>
</dbReference>
<dbReference type="Proteomes" id="UP000027238">
    <property type="component" value="Unassembled WGS sequence"/>
</dbReference>
<dbReference type="Pfam" id="PF12796">
    <property type="entry name" value="Ank_2"/>
    <property type="match status" value="4"/>
</dbReference>
<evidence type="ECO:0000259" key="5">
    <source>
        <dbReference type="Pfam" id="PF14420"/>
    </source>
</evidence>
<feature type="domain" description="Clr5" evidence="5">
    <location>
        <begin position="91"/>
        <end position="143"/>
    </location>
</feature>
<dbReference type="EMBL" id="JMSE01000514">
    <property type="protein sequence ID" value="KDN69445.1"/>
    <property type="molecule type" value="Genomic_DNA"/>
</dbReference>
<evidence type="ECO:0000256" key="3">
    <source>
        <dbReference type="PROSITE-ProRule" id="PRU00023"/>
    </source>
</evidence>
<feature type="repeat" description="ANK" evidence="3">
    <location>
        <begin position="756"/>
        <end position="788"/>
    </location>
</feature>
<feature type="repeat" description="ANK" evidence="3">
    <location>
        <begin position="822"/>
        <end position="854"/>
    </location>
</feature>
<comment type="caution">
    <text evidence="6">The sequence shown here is derived from an EMBL/GenBank/DDBJ whole genome shotgun (WGS) entry which is preliminary data.</text>
</comment>
<dbReference type="InterPro" id="IPR036770">
    <property type="entry name" value="Ankyrin_rpt-contain_sf"/>
</dbReference>
<evidence type="ECO:0000256" key="1">
    <source>
        <dbReference type="ARBA" id="ARBA00022737"/>
    </source>
</evidence>
<feature type="repeat" description="ANK" evidence="3">
    <location>
        <begin position="854"/>
        <end position="886"/>
    </location>
</feature>
<feature type="repeat" description="ANK" evidence="3">
    <location>
        <begin position="597"/>
        <end position="624"/>
    </location>
</feature>
<sequence length="1322" mass="146722">MQPFSHHPSAIFGKDQHFLVAPSQAGPRLEGWADPTSHNFASAIEPPVAPRGQWNGLRLPCQDDRAKTENEIPQHIPGHPAATQFIRPVTDQDWKDHRARITEIYWEQDKDLNDVIKMMKSEHGIRATERQCKRKFMDWNLRKNTSTNESWAMIRIRKRRKEQEGKLTIFKLREREVPSENLNRFAKRRKLRDGEALPVMAPTPPDLTYHTPPSAPSPEAVDTPVIFASEPLVPHLTQSSVRVFERAEDVGHVDQSLTARRVTHRPFDTLASEHLQVLHQSPQIQEYVDIELSDQLHHSHLSGPLRAVPCHDSGHSSVFAVTPERTVGSDEYTDPSPTTLAGTLNHASSASLTTDITDKPSSNTVTYPSNLTPKSRSTFKEALAADPEVVDLAATPKAYHRESEIGLGTTKEWMTTGLGTRPESIDNGRSYDGMDAGGFITTASPAPSSTDSEVYATPMSVAVDSHAIDSESDSDDYATPMDITADTSSNTPRPDAENCGTPMDRAVDNTWVISEQGAYPDDNATPKNTTADYLSPTPESEYATPMEIAITSSIAVSEKWFDDELRPGDFSVYERSVKLTARARISGVPIEAIEKRLRFAAKVGDLKAVEELLRRGATIDARSKAGMSALHLATYYGHSEVLRFLLDMGAMLDSVSSQMDFRLAGRNLSISDPHPVHLAALRGHRECTDIILERSSQWENTDLEETANMDDDSDLDLLGTAVENDHVKLAEFVIRSRGKNWFRRYEWDYDDDDDYDYETPLAIAARNGSLALVSLFLDHGLSPNIQCERDMSLLWIASARGHEPIVDFLLQHHAIVDLCDYNDLAPMDVAIAEGHGNIAKKLLKSGASANNGRKTSFGLYFAVAKGDTNMVRLLLAHGWNPNARYQACMYLWRDLGDTYTDSFRAFVNSMEEESDVVEDGWTPLHLAVHTGCEDMVTLLLQNGASLTFGREDGLISPVRIAGERGHAGVLRILRNHVADEAWTPLGLATFNGCAATVKTLLGEDSNPNLYAYGRQRPLHIAVDHGLLNIAKLLLEGGADAALISPRGSVLNDMTLITNNLIAKRSWLISDWHLMHLASGVGDVSALWLLLQSAKKGQHLVRIKSPTERNETALHVAARAGHLGAVRLLANADRPSTRIVDSNMDTPLHVAVKSSHLDIARELFQLGGVAHQLTYKNEEFEIPHYASSIVLSSPLAKDLLELLFCSALYLRDHGPRKGHEGITNHVKNRSAAIWIHCKKYDDGALEAEWLRLVALSLSNHDEVLFKYLVEIMPDIEAACGLDEQLLSCFKPIYDVSQLGHKRIFWDGIRSFMEENVNLFSSTL</sequence>
<dbReference type="STRING" id="1173701.A0A066XTY2"/>
<dbReference type="HOGENOM" id="CLU_259762_0_0_1"/>
<feature type="repeat" description="ANK" evidence="3">
    <location>
        <begin position="1013"/>
        <end position="1045"/>
    </location>
</feature>
<feature type="repeat" description="ANK" evidence="3">
    <location>
        <begin position="625"/>
        <end position="657"/>
    </location>
</feature>
<keyword evidence="2 3" id="KW-0040">ANK repeat</keyword>
<reference evidence="7" key="1">
    <citation type="journal article" date="2014" name="Genome Announc.">
        <title>Draft genome sequence of Colletotrichum sublineola, a destructive pathogen of cultivated sorghum.</title>
        <authorList>
            <person name="Baroncelli R."/>
            <person name="Sanz-Martin J.M."/>
            <person name="Rech G.E."/>
            <person name="Sukno S.A."/>
            <person name="Thon M.R."/>
        </authorList>
    </citation>
    <scope>NUCLEOTIDE SEQUENCE [LARGE SCALE GENOMIC DNA]</scope>
    <source>
        <strain evidence="7">TX430BB</strain>
    </source>
</reference>
<dbReference type="Pfam" id="PF14420">
    <property type="entry name" value="Clr5"/>
    <property type="match status" value="1"/>
</dbReference>
<name>A0A066XTY2_COLSU</name>
<dbReference type="PANTHER" id="PTHR24198">
    <property type="entry name" value="ANKYRIN REPEAT AND PROTEIN KINASE DOMAIN-CONTAINING PROTEIN"/>
    <property type="match status" value="1"/>
</dbReference>
<keyword evidence="7" id="KW-1185">Reference proteome</keyword>
<protein>
    <recommendedName>
        <fullName evidence="5">Clr5 domain-containing protein</fullName>
    </recommendedName>
</protein>
<feature type="repeat" description="ANK" evidence="3">
    <location>
        <begin position="919"/>
        <end position="951"/>
    </location>
</feature>
<feature type="repeat" description="ANK" evidence="3">
    <location>
        <begin position="1142"/>
        <end position="1166"/>
    </location>
</feature>
<organism evidence="6 7">
    <name type="scientific">Colletotrichum sublineola</name>
    <name type="common">Sorghum anthracnose fungus</name>
    <dbReference type="NCBI Taxonomy" id="1173701"/>
    <lineage>
        <taxon>Eukaryota</taxon>
        <taxon>Fungi</taxon>
        <taxon>Dikarya</taxon>
        <taxon>Ascomycota</taxon>
        <taxon>Pezizomycotina</taxon>
        <taxon>Sordariomycetes</taxon>
        <taxon>Hypocreomycetidae</taxon>
        <taxon>Glomerellales</taxon>
        <taxon>Glomerellaceae</taxon>
        <taxon>Colletotrichum</taxon>
        <taxon>Colletotrichum graminicola species complex</taxon>
    </lineage>
</organism>
<proteinExistence type="predicted"/>
<dbReference type="PANTHER" id="PTHR24198:SF165">
    <property type="entry name" value="ANKYRIN REPEAT-CONTAINING PROTEIN-RELATED"/>
    <property type="match status" value="1"/>
</dbReference>
<keyword evidence="1" id="KW-0677">Repeat</keyword>
<evidence type="ECO:0000256" key="4">
    <source>
        <dbReference type="SAM" id="MobiDB-lite"/>
    </source>
</evidence>